<name>A0A3N2GR47_9PSEU</name>
<comment type="similarity">
    <text evidence="1">Belongs to the non-flavoprotein flavin reductase family.</text>
</comment>
<dbReference type="SUPFAM" id="SSF50475">
    <property type="entry name" value="FMN-binding split barrel"/>
    <property type="match status" value="1"/>
</dbReference>
<dbReference type="Gene3D" id="2.30.110.10">
    <property type="entry name" value="Electron Transport, Fmn-binding Protein, Chain A"/>
    <property type="match status" value="1"/>
</dbReference>
<protein>
    <submittedName>
        <fullName evidence="4">Flavin reductase (DIM6/NTAB) family NADH-FMN oxidoreductase RutF</fullName>
    </submittedName>
</protein>
<keyword evidence="5" id="KW-1185">Reference proteome</keyword>
<dbReference type="InterPro" id="IPR012349">
    <property type="entry name" value="Split_barrel_FMN-bd"/>
</dbReference>
<sequence>MNPSDGAEFRRALGHYPTGVCVVTAGAGIAMVVGTFTSVSLDPPLVGFLPDRASTSWPRIRETGRFCANVLAAGQEELCRDFVRKAPDRFAVHGLPGPAPYGPRLSGTVLRVGCDIEAVQPAGDHELVLGRVRVLEVDPAAGEPMVFLRGRYAAAAVPA</sequence>
<keyword evidence="2" id="KW-0560">Oxidoreductase</keyword>
<evidence type="ECO:0000259" key="3">
    <source>
        <dbReference type="SMART" id="SM00903"/>
    </source>
</evidence>
<dbReference type="Pfam" id="PF01613">
    <property type="entry name" value="Flavin_Reduct"/>
    <property type="match status" value="1"/>
</dbReference>
<dbReference type="Proteomes" id="UP000274843">
    <property type="component" value="Unassembled WGS sequence"/>
</dbReference>
<evidence type="ECO:0000313" key="4">
    <source>
        <dbReference type="EMBL" id="ROS38709.1"/>
    </source>
</evidence>
<organism evidence="4 5">
    <name type="scientific">Amycolatopsis thermoflava</name>
    <dbReference type="NCBI Taxonomy" id="84480"/>
    <lineage>
        <taxon>Bacteria</taxon>
        <taxon>Bacillati</taxon>
        <taxon>Actinomycetota</taxon>
        <taxon>Actinomycetes</taxon>
        <taxon>Pseudonocardiales</taxon>
        <taxon>Pseudonocardiaceae</taxon>
        <taxon>Amycolatopsis</taxon>
        <taxon>Amycolatopsis methanolica group</taxon>
    </lineage>
</organism>
<proteinExistence type="inferred from homology"/>
<gene>
    <name evidence="4" type="ORF">EDD35_0994</name>
</gene>
<accession>A0A3N2GR47</accession>
<dbReference type="InterPro" id="IPR050268">
    <property type="entry name" value="NADH-dep_flavin_reductase"/>
</dbReference>
<dbReference type="RefSeq" id="WP_123683013.1">
    <property type="nucleotide sequence ID" value="NZ_CBDRCF010000002.1"/>
</dbReference>
<dbReference type="SMART" id="SM00903">
    <property type="entry name" value="Flavin_Reduct"/>
    <property type="match status" value="1"/>
</dbReference>
<reference evidence="4 5" key="1">
    <citation type="submission" date="2018-11" db="EMBL/GenBank/DDBJ databases">
        <title>Sequencing the genomes of 1000 actinobacteria strains.</title>
        <authorList>
            <person name="Klenk H.-P."/>
        </authorList>
    </citation>
    <scope>NUCLEOTIDE SEQUENCE [LARGE SCALE GENOMIC DNA]</scope>
    <source>
        <strain evidence="4 5">DSM 44348</strain>
    </source>
</reference>
<dbReference type="PANTHER" id="PTHR30466:SF11">
    <property type="entry name" value="FLAVIN-DEPENDENT MONOOXYGENASE, REDUCTASE SUBUNIT HSAB"/>
    <property type="match status" value="1"/>
</dbReference>
<dbReference type="PANTHER" id="PTHR30466">
    <property type="entry name" value="FLAVIN REDUCTASE"/>
    <property type="match status" value="1"/>
</dbReference>
<feature type="domain" description="Flavin reductase like" evidence="3">
    <location>
        <begin position="13"/>
        <end position="154"/>
    </location>
</feature>
<evidence type="ECO:0000256" key="1">
    <source>
        <dbReference type="ARBA" id="ARBA00008898"/>
    </source>
</evidence>
<evidence type="ECO:0000256" key="2">
    <source>
        <dbReference type="ARBA" id="ARBA00023002"/>
    </source>
</evidence>
<evidence type="ECO:0000313" key="5">
    <source>
        <dbReference type="Proteomes" id="UP000274843"/>
    </source>
</evidence>
<dbReference type="GO" id="GO:0010181">
    <property type="term" value="F:FMN binding"/>
    <property type="evidence" value="ECO:0007669"/>
    <property type="project" value="InterPro"/>
</dbReference>
<dbReference type="GeneID" id="301842457"/>
<dbReference type="AlphaFoldDB" id="A0A3N2GR47"/>
<dbReference type="EMBL" id="RKHY01000001">
    <property type="protein sequence ID" value="ROS38709.1"/>
    <property type="molecule type" value="Genomic_DNA"/>
</dbReference>
<dbReference type="GO" id="GO:0042602">
    <property type="term" value="F:riboflavin reductase (NADPH) activity"/>
    <property type="evidence" value="ECO:0007669"/>
    <property type="project" value="TreeGrafter"/>
</dbReference>
<dbReference type="InterPro" id="IPR002563">
    <property type="entry name" value="Flavin_Rdtase-like_dom"/>
</dbReference>
<comment type="caution">
    <text evidence="4">The sequence shown here is derived from an EMBL/GenBank/DDBJ whole genome shotgun (WGS) entry which is preliminary data.</text>
</comment>